<keyword evidence="16" id="KW-1185">Reference proteome</keyword>
<keyword evidence="7" id="KW-0067">ATP-binding</keyword>
<feature type="transmembrane region" description="Helical" evidence="12">
    <location>
        <begin position="132"/>
        <end position="154"/>
    </location>
</feature>
<feature type="transmembrane region" description="Helical" evidence="12">
    <location>
        <begin position="1094"/>
        <end position="1115"/>
    </location>
</feature>
<dbReference type="STRING" id="196109.A0A136IQA1"/>
<dbReference type="GO" id="GO:0005886">
    <property type="term" value="C:plasma membrane"/>
    <property type="evidence" value="ECO:0007669"/>
    <property type="project" value="UniProtKB-SubCell"/>
</dbReference>
<evidence type="ECO:0000256" key="6">
    <source>
        <dbReference type="ARBA" id="ARBA00022741"/>
    </source>
</evidence>
<dbReference type="EMBL" id="KQ964264">
    <property type="protein sequence ID" value="KXJ87085.1"/>
    <property type="molecule type" value="Genomic_DNA"/>
</dbReference>
<dbReference type="FunFam" id="3.40.50.300:FF:002145">
    <property type="entry name" value="ABC transporter (MsbA subfamily)"/>
    <property type="match status" value="1"/>
</dbReference>
<dbReference type="InterPro" id="IPR027417">
    <property type="entry name" value="P-loop_NTPase"/>
</dbReference>
<dbReference type="Pfam" id="PF00005">
    <property type="entry name" value="ABC_tran"/>
    <property type="match status" value="2"/>
</dbReference>
<dbReference type="PANTHER" id="PTHR24223:SF399">
    <property type="entry name" value="ABC TRANSPORTER ATNG"/>
    <property type="match status" value="1"/>
</dbReference>
<proteinExistence type="inferred from homology"/>
<feature type="domain" description="ABC transmembrane type-1" evidence="14">
    <location>
        <begin position="255"/>
        <end position="522"/>
    </location>
</feature>
<feature type="transmembrane region" description="Helical" evidence="12">
    <location>
        <begin position="502"/>
        <end position="527"/>
    </location>
</feature>
<feature type="transmembrane region" description="Helical" evidence="12">
    <location>
        <begin position="70"/>
        <end position="89"/>
    </location>
</feature>
<evidence type="ECO:0000259" key="13">
    <source>
        <dbReference type="PROSITE" id="PS50893"/>
    </source>
</evidence>
<evidence type="ECO:0000256" key="5">
    <source>
        <dbReference type="ARBA" id="ARBA00022692"/>
    </source>
</evidence>
<feature type="transmembrane region" description="Helical" evidence="12">
    <location>
        <begin position="1135"/>
        <end position="1159"/>
    </location>
</feature>
<dbReference type="FunFam" id="1.20.1560.10:FF:000066">
    <property type="entry name" value="ABC multidrug transporter (Eurofung)"/>
    <property type="match status" value="1"/>
</dbReference>
<protein>
    <submittedName>
        <fullName evidence="15">ABC transporter</fullName>
    </submittedName>
</protein>
<dbReference type="GO" id="GO:0140359">
    <property type="term" value="F:ABC-type transporter activity"/>
    <property type="evidence" value="ECO:0007669"/>
    <property type="project" value="InterPro"/>
</dbReference>
<comment type="subcellular location">
    <subcellularLocation>
        <location evidence="1">Cell membrane</location>
        <topology evidence="1">Multi-pass membrane protein</topology>
    </subcellularLocation>
</comment>
<dbReference type="PANTHER" id="PTHR24223">
    <property type="entry name" value="ATP-BINDING CASSETTE SUB-FAMILY C"/>
    <property type="match status" value="1"/>
</dbReference>
<dbReference type="Gene3D" id="1.20.1560.10">
    <property type="entry name" value="ABC transporter type 1, transmembrane domain"/>
    <property type="match status" value="2"/>
</dbReference>
<keyword evidence="6" id="KW-0547">Nucleotide-binding</keyword>
<dbReference type="InParanoid" id="A0A136IQA1"/>
<dbReference type="PROSITE" id="PS50893">
    <property type="entry name" value="ABC_TRANSPORTER_2"/>
    <property type="match status" value="2"/>
</dbReference>
<reference evidence="16" key="1">
    <citation type="submission" date="2016-02" db="EMBL/GenBank/DDBJ databases">
        <title>Draft genome sequence of Microdochium bolleyi, a fungal endophyte of beachgrass.</title>
        <authorList>
            <consortium name="DOE Joint Genome Institute"/>
            <person name="David A.S."/>
            <person name="May G."/>
            <person name="Haridas S."/>
            <person name="Lim J."/>
            <person name="Wang M."/>
            <person name="Labutti K."/>
            <person name="Lipzen A."/>
            <person name="Barry K."/>
            <person name="Grigoriev I.V."/>
        </authorList>
    </citation>
    <scope>NUCLEOTIDE SEQUENCE [LARGE SCALE GENOMIC DNA]</scope>
    <source>
        <strain evidence="16">J235TASD1</strain>
    </source>
</reference>
<keyword evidence="5 12" id="KW-0812">Transmembrane</keyword>
<feature type="transmembrane region" description="Helical" evidence="12">
    <location>
        <begin position="1010"/>
        <end position="1030"/>
    </location>
</feature>
<dbReference type="Proteomes" id="UP000070501">
    <property type="component" value="Unassembled WGS sequence"/>
</dbReference>
<dbReference type="PROSITE" id="PS00211">
    <property type="entry name" value="ABC_TRANSPORTER_1"/>
    <property type="match status" value="1"/>
</dbReference>
<feature type="transmembrane region" description="Helical" evidence="12">
    <location>
        <begin position="276"/>
        <end position="299"/>
    </location>
</feature>
<dbReference type="GO" id="GO:0005524">
    <property type="term" value="F:ATP binding"/>
    <property type="evidence" value="ECO:0007669"/>
    <property type="project" value="UniProtKB-KW"/>
</dbReference>
<sequence length="1443" mass="157170">MNETASCDDAVFGPVVHGCRQDFDFTRTFEQYIFTLVPSLVFLIVAPFRIASLRKISTRVEGQPLRIAKLIAIAIFSCLQLTLLILSATQPVVQGSRAAGLAASALSLAAALALLPLSYIEHARSLRPSLVASGYLAVSVLLDAATLRTLWISAANDSNNSVIRNIYTASWALKVLVLILEAVSKRRFFLSAYRGRSPEESSGLFGQGLLLWLNDIVFYGARHLLKPESLYPITEDMFSEKLGSEFWDLWTTGNPLMIQRLLAYLEDPVQRQDPKIGYALIGATVVVYIGMAISAAVYWHRHYRFMAMLRGTLITSVFRKATTISTTAATSAKTVTLLSADCERITRGLLVLHDLWADVAQVAIATYLIQTQLGVACVAPIAVTLVTTGLTVYFANLTPGYQLLWVEKLETRIGITSSVLGAMKAIKITNLTSKAGALLNKLREDELNSAKMFRIVNIVTATVATVPQLISPVVTFAVYIAVARRNEGSTLTATNMFTTLSLLLLIGEPLFSLFEGMISIMTAIGCLKRVEEFLHTPARKEQRSFLRDPDHAAALHTASAKSGDTGEDHLAREASTAIPDDVGIMIQGGNFGWDTETLRPLLKNIDLTVPAGQLTAVVGPVGCGKSTLVKAILGETAVWDGKMVLSDPDVAFCDQSPWIMNGTVRANVTYASAFDAELYASVLRCCDLVDDLATIAKGDMTVVGSKGSALSAGQRQRVALARAVYSRKKIALLDDVFSQLDASTQALIARSLLGPYGLFRRWGTTVLLSTSSSRFLALADQVIALDASGNVIQRGKLDDLVEVDGYIRDITRESTQSSSDGDTPIDVSASMPTGQEPLPNPETSKDIAASSPASDKAIYRYYLSSIKKIDLVSFTFFQTCVAFLGCFAYVWLKWWTEDSSTFPYGSSAYYLGIYAVIQTAVIIATGLSTLWCLNALAVTTGLQLHSTLTQTVMSATLQLFSTTDSGSIMNRFTQDIQLVDIQLPLSVLICVGHSLAVIGQAGLIASASGWIALSYPMLFAVFYYVPSYYVRTARQMRTLDLEEKAPIYAQFLESLEGMTTLRAFGWTHAAVSHNYTLVDRSQRPWYLMYVIQKWLGVVLDLVIAGLATLVVGLSVGLRNTDSGDAGFTGVSLTQIVSFTSYLKLLILFWAQLQMCMSAVQRIRSFSMDTETESDVQASDPSRAGGIEEPAADWPSEGGIVIRDLQAKYKTEDTELVLNNINLEIKPGEKICVCGRTGSGKSSLVLALFRLLDPTSGSIAIDGVSIIQVPRDTIRSRIVGVAEEPFFLPGSVRENMDPWGETAMDDARVIEALGDVGLWHGEGKLGNRDGGLDALLDPESLSMGQRQLFNIARAMLRESRVFVLDEVTSSLDVQAEQIVKQLIETRLASRTVIAVIHKLAFASGFDKVAVMHQGRIVEFDTPAVLMAREGSRFRELCEAQGITF</sequence>
<feature type="transmembrane region" description="Helical" evidence="12">
    <location>
        <begin position="869"/>
        <end position="891"/>
    </location>
</feature>
<feature type="region of interest" description="Disordered" evidence="11">
    <location>
        <begin position="813"/>
        <end position="848"/>
    </location>
</feature>
<feature type="region of interest" description="Disordered" evidence="11">
    <location>
        <begin position="1170"/>
        <end position="1190"/>
    </location>
</feature>
<evidence type="ECO:0000313" key="15">
    <source>
        <dbReference type="EMBL" id="KXJ87085.1"/>
    </source>
</evidence>
<evidence type="ECO:0000313" key="16">
    <source>
        <dbReference type="Proteomes" id="UP000070501"/>
    </source>
</evidence>
<evidence type="ECO:0000256" key="7">
    <source>
        <dbReference type="ARBA" id="ARBA00022840"/>
    </source>
</evidence>
<dbReference type="CDD" id="cd18580">
    <property type="entry name" value="ABC_6TM_ABCC_D2"/>
    <property type="match status" value="1"/>
</dbReference>
<keyword evidence="10" id="KW-0325">Glycoprotein</keyword>
<evidence type="ECO:0000256" key="3">
    <source>
        <dbReference type="ARBA" id="ARBA00022448"/>
    </source>
</evidence>
<evidence type="ECO:0000256" key="11">
    <source>
        <dbReference type="SAM" id="MobiDB-lite"/>
    </source>
</evidence>
<evidence type="ECO:0000256" key="8">
    <source>
        <dbReference type="ARBA" id="ARBA00022989"/>
    </source>
</evidence>
<dbReference type="SUPFAM" id="SSF52540">
    <property type="entry name" value="P-loop containing nucleoside triphosphate hydrolases"/>
    <property type="match status" value="2"/>
</dbReference>
<dbReference type="InterPro" id="IPR011527">
    <property type="entry name" value="ABC1_TM_dom"/>
</dbReference>
<accession>A0A136IQA1</accession>
<dbReference type="PROSITE" id="PS50929">
    <property type="entry name" value="ABC_TM1F"/>
    <property type="match status" value="2"/>
</dbReference>
<keyword evidence="3" id="KW-0813">Transport</keyword>
<name>A0A136IQA1_9PEZI</name>
<feature type="transmembrane region" description="Helical" evidence="12">
    <location>
        <begin position="166"/>
        <end position="183"/>
    </location>
</feature>
<evidence type="ECO:0000256" key="9">
    <source>
        <dbReference type="ARBA" id="ARBA00023136"/>
    </source>
</evidence>
<dbReference type="CDD" id="cd18579">
    <property type="entry name" value="ABC_6TM_ABCC_D1"/>
    <property type="match status" value="1"/>
</dbReference>
<feature type="transmembrane region" description="Helical" evidence="12">
    <location>
        <begin position="101"/>
        <end position="120"/>
    </location>
</feature>
<gene>
    <name evidence="15" type="ORF">Micbo1qcDRAFT_152210</name>
</gene>
<dbReference type="InterPro" id="IPR003593">
    <property type="entry name" value="AAA+_ATPase"/>
</dbReference>
<feature type="domain" description="ABC transmembrane type-1" evidence="14">
    <location>
        <begin position="875"/>
        <end position="1161"/>
    </location>
</feature>
<evidence type="ECO:0000256" key="12">
    <source>
        <dbReference type="SAM" id="Phobius"/>
    </source>
</evidence>
<feature type="transmembrane region" description="Helical" evidence="12">
    <location>
        <begin position="32"/>
        <end position="50"/>
    </location>
</feature>
<evidence type="ECO:0000256" key="2">
    <source>
        <dbReference type="ARBA" id="ARBA00009726"/>
    </source>
</evidence>
<dbReference type="InterPro" id="IPR044746">
    <property type="entry name" value="ABCC_6TM_D1"/>
</dbReference>
<evidence type="ECO:0000256" key="10">
    <source>
        <dbReference type="ARBA" id="ARBA00023180"/>
    </source>
</evidence>
<dbReference type="CDD" id="cd03250">
    <property type="entry name" value="ABCC_MRP_domain1"/>
    <property type="match status" value="1"/>
</dbReference>
<feature type="transmembrane region" description="Helical" evidence="12">
    <location>
        <begin position="981"/>
        <end position="1004"/>
    </location>
</feature>
<dbReference type="InterPro" id="IPR056227">
    <property type="entry name" value="TMD0_ABC"/>
</dbReference>
<dbReference type="InterPro" id="IPR036640">
    <property type="entry name" value="ABC1_TM_sf"/>
</dbReference>
<organism evidence="15 16">
    <name type="scientific">Microdochium bolleyi</name>
    <dbReference type="NCBI Taxonomy" id="196109"/>
    <lineage>
        <taxon>Eukaryota</taxon>
        <taxon>Fungi</taxon>
        <taxon>Dikarya</taxon>
        <taxon>Ascomycota</taxon>
        <taxon>Pezizomycotina</taxon>
        <taxon>Sordariomycetes</taxon>
        <taxon>Xylariomycetidae</taxon>
        <taxon>Xylariales</taxon>
        <taxon>Microdochiaceae</taxon>
        <taxon>Microdochium</taxon>
    </lineage>
</organism>
<dbReference type="Pfam" id="PF24357">
    <property type="entry name" value="TMD0_ABC"/>
    <property type="match status" value="1"/>
</dbReference>
<feature type="domain" description="ABC transporter" evidence="13">
    <location>
        <begin position="586"/>
        <end position="813"/>
    </location>
</feature>
<dbReference type="SMART" id="SM00382">
    <property type="entry name" value="AAA"/>
    <property type="match status" value="2"/>
</dbReference>
<dbReference type="InterPro" id="IPR003439">
    <property type="entry name" value="ABC_transporter-like_ATP-bd"/>
</dbReference>
<dbReference type="InterPro" id="IPR017871">
    <property type="entry name" value="ABC_transporter-like_CS"/>
</dbReference>
<dbReference type="OrthoDB" id="6500128at2759"/>
<keyword evidence="8 12" id="KW-1133">Transmembrane helix</keyword>
<keyword evidence="4" id="KW-1003">Cell membrane</keyword>
<dbReference type="InterPro" id="IPR044726">
    <property type="entry name" value="ABCC_6TM_D2"/>
</dbReference>
<feature type="transmembrane region" description="Helical" evidence="12">
    <location>
        <begin position="911"/>
        <end position="933"/>
    </location>
</feature>
<keyword evidence="9 12" id="KW-0472">Membrane</keyword>
<evidence type="ECO:0000259" key="14">
    <source>
        <dbReference type="PROSITE" id="PS50929"/>
    </source>
</evidence>
<dbReference type="InterPro" id="IPR050173">
    <property type="entry name" value="ABC_transporter_C-like"/>
</dbReference>
<evidence type="ECO:0000256" key="4">
    <source>
        <dbReference type="ARBA" id="ARBA00022475"/>
    </source>
</evidence>
<feature type="domain" description="ABC transporter" evidence="13">
    <location>
        <begin position="1199"/>
        <end position="1437"/>
    </location>
</feature>
<feature type="transmembrane region" description="Helical" evidence="12">
    <location>
        <begin position="455"/>
        <end position="482"/>
    </location>
</feature>
<dbReference type="GO" id="GO:0016887">
    <property type="term" value="F:ATP hydrolysis activity"/>
    <property type="evidence" value="ECO:0007669"/>
    <property type="project" value="InterPro"/>
</dbReference>
<evidence type="ECO:0000256" key="1">
    <source>
        <dbReference type="ARBA" id="ARBA00004651"/>
    </source>
</evidence>
<dbReference type="FunFam" id="1.20.1560.10:FF:000055">
    <property type="entry name" value="ABC multidrug transporter (Eurofung)"/>
    <property type="match status" value="1"/>
</dbReference>
<dbReference type="Pfam" id="PF00664">
    <property type="entry name" value="ABC_membrane"/>
    <property type="match status" value="1"/>
</dbReference>
<comment type="similarity">
    <text evidence="2">Belongs to the ABC transporter superfamily. ABCC family. Conjugate transporter (TC 3.A.1.208) subfamily.</text>
</comment>
<dbReference type="Gene3D" id="3.40.50.300">
    <property type="entry name" value="P-loop containing nucleotide triphosphate hydrolases"/>
    <property type="match status" value="2"/>
</dbReference>
<dbReference type="SUPFAM" id="SSF90123">
    <property type="entry name" value="ABC transporter transmembrane region"/>
    <property type="match status" value="2"/>
</dbReference>